<proteinExistence type="predicted"/>
<dbReference type="EMBL" id="MG764549">
    <property type="protein sequence ID" value="AWD72665.1"/>
    <property type="molecule type" value="Genomic_DNA"/>
</dbReference>
<protein>
    <submittedName>
        <fullName evidence="1">Uncharacterized protein</fullName>
    </submittedName>
</protein>
<evidence type="ECO:0000313" key="1">
    <source>
        <dbReference type="EMBL" id="AWD72665.1"/>
    </source>
</evidence>
<reference evidence="1" key="1">
    <citation type="submission" date="2018-01" db="EMBL/GenBank/DDBJ databases">
        <title>Complete sequence of p13190-tetA.</title>
        <authorList>
            <person name="Zhou D."/>
        </authorList>
    </citation>
    <scope>NUCLEOTIDE SEQUENCE</scope>
    <source>
        <strain evidence="1">13190</strain>
        <plasmid evidence="1">p13190-tetA</plasmid>
    </source>
</reference>
<name>A0A2S1FJH4_KLEPN</name>
<keyword evidence="1" id="KW-0614">Plasmid</keyword>
<accession>A0A2S1FJH4</accession>
<dbReference type="AlphaFoldDB" id="A0A2S1FJH4"/>
<organism evidence="1">
    <name type="scientific">Klebsiella pneumoniae</name>
    <dbReference type="NCBI Taxonomy" id="573"/>
    <lineage>
        <taxon>Bacteria</taxon>
        <taxon>Pseudomonadati</taxon>
        <taxon>Pseudomonadota</taxon>
        <taxon>Gammaproteobacteria</taxon>
        <taxon>Enterobacterales</taxon>
        <taxon>Enterobacteriaceae</taxon>
        <taxon>Klebsiella/Raoultella group</taxon>
        <taxon>Klebsiella</taxon>
        <taxon>Klebsiella pneumoniae complex</taxon>
    </lineage>
</organism>
<sequence>MNFAIYYIGNARVSTVRLGVRVHGSCIIGVLPNTRKKGAKKTASQWY</sequence>
<geneLocation type="plasmid" evidence="1">
    <name>p13190-tetA</name>
</geneLocation>